<dbReference type="EMBL" id="JABSTU010000007">
    <property type="protein sequence ID" value="KAH8025367.1"/>
    <property type="molecule type" value="Genomic_DNA"/>
</dbReference>
<dbReference type="Gene3D" id="2.60.40.10">
    <property type="entry name" value="Immunoglobulins"/>
    <property type="match status" value="1"/>
</dbReference>
<gene>
    <name evidence="2" type="ORF">HPB51_007679</name>
</gene>
<dbReference type="InterPro" id="IPR013783">
    <property type="entry name" value="Ig-like_fold"/>
</dbReference>
<organism evidence="2 3">
    <name type="scientific">Rhipicephalus microplus</name>
    <name type="common">Cattle tick</name>
    <name type="synonym">Boophilus microplus</name>
    <dbReference type="NCBI Taxonomy" id="6941"/>
    <lineage>
        <taxon>Eukaryota</taxon>
        <taxon>Metazoa</taxon>
        <taxon>Ecdysozoa</taxon>
        <taxon>Arthropoda</taxon>
        <taxon>Chelicerata</taxon>
        <taxon>Arachnida</taxon>
        <taxon>Acari</taxon>
        <taxon>Parasitiformes</taxon>
        <taxon>Ixodida</taxon>
        <taxon>Ixodoidea</taxon>
        <taxon>Ixodidae</taxon>
        <taxon>Rhipicephalinae</taxon>
        <taxon>Rhipicephalus</taxon>
        <taxon>Boophilus</taxon>
    </lineage>
</organism>
<protein>
    <recommendedName>
        <fullName evidence="4">Ig-like domain-containing protein</fullName>
    </recommendedName>
</protein>
<feature type="chain" id="PRO_5039934877" description="Ig-like domain-containing protein" evidence="1">
    <location>
        <begin position="19"/>
        <end position="109"/>
    </location>
</feature>
<sequence>MTVLFLVILDVVCHFALARGRYSILPTGELYVRHVESGDRLRSYRCKTRHKLTNEVVTSASSGRLIIQEPQGAASPKITDSHPFVHAVEGQDAVELACAAQGYPIPSYR</sequence>
<evidence type="ECO:0000313" key="3">
    <source>
        <dbReference type="Proteomes" id="UP000821866"/>
    </source>
</evidence>
<comment type="caution">
    <text evidence="2">The sequence shown here is derived from an EMBL/GenBank/DDBJ whole genome shotgun (WGS) entry which is preliminary data.</text>
</comment>
<reference evidence="2" key="1">
    <citation type="journal article" date="2020" name="Cell">
        <title>Large-Scale Comparative Analyses of Tick Genomes Elucidate Their Genetic Diversity and Vector Capacities.</title>
        <authorList>
            <consortium name="Tick Genome and Microbiome Consortium (TIGMIC)"/>
            <person name="Jia N."/>
            <person name="Wang J."/>
            <person name="Shi W."/>
            <person name="Du L."/>
            <person name="Sun Y."/>
            <person name="Zhan W."/>
            <person name="Jiang J.F."/>
            <person name="Wang Q."/>
            <person name="Zhang B."/>
            <person name="Ji P."/>
            <person name="Bell-Sakyi L."/>
            <person name="Cui X.M."/>
            <person name="Yuan T.T."/>
            <person name="Jiang B.G."/>
            <person name="Yang W.F."/>
            <person name="Lam T.T."/>
            <person name="Chang Q.C."/>
            <person name="Ding S.J."/>
            <person name="Wang X.J."/>
            <person name="Zhu J.G."/>
            <person name="Ruan X.D."/>
            <person name="Zhao L."/>
            <person name="Wei J.T."/>
            <person name="Ye R.Z."/>
            <person name="Que T.C."/>
            <person name="Du C.H."/>
            <person name="Zhou Y.H."/>
            <person name="Cheng J.X."/>
            <person name="Dai P.F."/>
            <person name="Guo W.B."/>
            <person name="Han X.H."/>
            <person name="Huang E.J."/>
            <person name="Li L.F."/>
            <person name="Wei W."/>
            <person name="Gao Y.C."/>
            <person name="Liu J.Z."/>
            <person name="Shao H.Z."/>
            <person name="Wang X."/>
            <person name="Wang C.C."/>
            <person name="Yang T.C."/>
            <person name="Huo Q.B."/>
            <person name="Li W."/>
            <person name="Chen H.Y."/>
            <person name="Chen S.E."/>
            <person name="Zhou L.G."/>
            <person name="Ni X.B."/>
            <person name="Tian J.H."/>
            <person name="Sheng Y."/>
            <person name="Liu T."/>
            <person name="Pan Y.S."/>
            <person name="Xia L.Y."/>
            <person name="Li J."/>
            <person name="Zhao F."/>
            <person name="Cao W.C."/>
        </authorList>
    </citation>
    <scope>NUCLEOTIDE SEQUENCE</scope>
    <source>
        <strain evidence="2">Rmic-2018</strain>
    </source>
</reference>
<proteinExistence type="predicted"/>
<dbReference type="Proteomes" id="UP000821866">
    <property type="component" value="Unassembled WGS sequence"/>
</dbReference>
<feature type="signal peptide" evidence="1">
    <location>
        <begin position="1"/>
        <end position="18"/>
    </location>
</feature>
<dbReference type="AlphaFoldDB" id="A0A9J6DT06"/>
<keyword evidence="1" id="KW-0732">Signal</keyword>
<accession>A0A9J6DT06</accession>
<evidence type="ECO:0000256" key="1">
    <source>
        <dbReference type="SAM" id="SignalP"/>
    </source>
</evidence>
<keyword evidence="3" id="KW-1185">Reference proteome</keyword>
<evidence type="ECO:0008006" key="4">
    <source>
        <dbReference type="Google" id="ProtNLM"/>
    </source>
</evidence>
<evidence type="ECO:0000313" key="2">
    <source>
        <dbReference type="EMBL" id="KAH8025367.1"/>
    </source>
</evidence>
<reference evidence="2" key="2">
    <citation type="submission" date="2021-09" db="EMBL/GenBank/DDBJ databases">
        <authorList>
            <person name="Jia N."/>
            <person name="Wang J."/>
            <person name="Shi W."/>
            <person name="Du L."/>
            <person name="Sun Y."/>
            <person name="Zhan W."/>
            <person name="Jiang J."/>
            <person name="Wang Q."/>
            <person name="Zhang B."/>
            <person name="Ji P."/>
            <person name="Sakyi L.B."/>
            <person name="Cui X."/>
            <person name="Yuan T."/>
            <person name="Jiang B."/>
            <person name="Yang W."/>
            <person name="Lam T.T.-Y."/>
            <person name="Chang Q."/>
            <person name="Ding S."/>
            <person name="Wang X."/>
            <person name="Zhu J."/>
            <person name="Ruan X."/>
            <person name="Zhao L."/>
            <person name="Wei J."/>
            <person name="Que T."/>
            <person name="Du C."/>
            <person name="Cheng J."/>
            <person name="Dai P."/>
            <person name="Han X."/>
            <person name="Huang E."/>
            <person name="Gao Y."/>
            <person name="Liu J."/>
            <person name="Shao H."/>
            <person name="Ye R."/>
            <person name="Li L."/>
            <person name="Wei W."/>
            <person name="Wang X."/>
            <person name="Wang C."/>
            <person name="Huo Q."/>
            <person name="Li W."/>
            <person name="Guo W."/>
            <person name="Chen H."/>
            <person name="Chen S."/>
            <person name="Zhou L."/>
            <person name="Zhou L."/>
            <person name="Ni X."/>
            <person name="Tian J."/>
            <person name="Zhou Y."/>
            <person name="Sheng Y."/>
            <person name="Liu T."/>
            <person name="Pan Y."/>
            <person name="Xia L."/>
            <person name="Li J."/>
            <person name="Zhao F."/>
            <person name="Cao W."/>
        </authorList>
    </citation>
    <scope>NUCLEOTIDE SEQUENCE</scope>
    <source>
        <strain evidence="2">Rmic-2018</strain>
        <tissue evidence="2">Larvae</tissue>
    </source>
</reference>
<name>A0A9J6DT06_RHIMP</name>